<name>A0A0D7WZT9_9BACL</name>
<dbReference type="AlphaFoldDB" id="A0A0D7WZT9"/>
<organism evidence="2 3">
    <name type="scientific">Paenibacillus terrae</name>
    <dbReference type="NCBI Taxonomy" id="159743"/>
    <lineage>
        <taxon>Bacteria</taxon>
        <taxon>Bacillati</taxon>
        <taxon>Bacillota</taxon>
        <taxon>Bacilli</taxon>
        <taxon>Bacillales</taxon>
        <taxon>Paenibacillaceae</taxon>
        <taxon>Paenibacillus</taxon>
    </lineage>
</organism>
<feature type="signal peptide" evidence="1">
    <location>
        <begin position="1"/>
        <end position="31"/>
    </location>
</feature>
<evidence type="ECO:0000313" key="3">
    <source>
        <dbReference type="Proteomes" id="UP000032534"/>
    </source>
</evidence>
<dbReference type="OrthoDB" id="1707591at2"/>
<dbReference type="EMBL" id="JTHP01000031">
    <property type="protein sequence ID" value="KJD44690.1"/>
    <property type="molecule type" value="Genomic_DNA"/>
</dbReference>
<evidence type="ECO:0000313" key="2">
    <source>
        <dbReference type="EMBL" id="KJD44690.1"/>
    </source>
</evidence>
<dbReference type="RefSeq" id="WP_044647038.1">
    <property type="nucleotide sequence ID" value="NZ_JTHP01000031.1"/>
</dbReference>
<reference evidence="2 3" key="1">
    <citation type="submission" date="2014-11" db="EMBL/GenBank/DDBJ databases">
        <title>Draft Genome Sequences of Paenibacillus polymyxa NRRL B-30509 and Paenibacillus terrae NRRL B-30644, Strains from a Poultry Environment that Produce Tridecaptin A and Paenicidins.</title>
        <authorList>
            <person name="van Belkum M.J."/>
            <person name="Lohans C.T."/>
            <person name="Vederas J.C."/>
        </authorList>
    </citation>
    <scope>NUCLEOTIDE SEQUENCE [LARGE SCALE GENOMIC DNA]</scope>
    <source>
        <strain evidence="2 3">NRRL B-30644</strain>
    </source>
</reference>
<gene>
    <name evidence="2" type="ORF">QD47_15735</name>
</gene>
<feature type="chain" id="PRO_5002325907" evidence="1">
    <location>
        <begin position="32"/>
        <end position="308"/>
    </location>
</feature>
<accession>A0A0D7WZT9</accession>
<comment type="caution">
    <text evidence="2">The sequence shown here is derived from an EMBL/GenBank/DDBJ whole genome shotgun (WGS) entry which is preliminary data.</text>
</comment>
<evidence type="ECO:0000256" key="1">
    <source>
        <dbReference type="SAM" id="SignalP"/>
    </source>
</evidence>
<protein>
    <submittedName>
        <fullName evidence="2">Uncharacterized protein</fullName>
    </submittedName>
</protein>
<dbReference type="PATRIC" id="fig|159743.3.peg.3504"/>
<sequence length="308" mass="34591">MKKITKAYLMLATVTFTVQTMGLGYPSQAEAAVSTTTTSQSESVQNISNTFEQLLRQPGKLPQAFAYLQKHIQSIPASQATIMTLHLENAQTKQLDSYSQTLYPTSVQTKINTIYKPGDSFTNVISRTKDTNLKKLLAQTRDAGYKLETAEGMYYPVINYEKYKVFGKHTTADICSYIDIMAVESGQAATKDAALHIGYQQLSGRVLAQEDFLNKYPHSNRTLAVKELHDLYYFYTFYGTNNTPLFDYDTKKIHPNAKKGYQLVIQRNSGSASPYVQKLKAFVALLDQNGDKHTAQVSNWLKKNVPTS</sequence>
<dbReference type="Proteomes" id="UP000032534">
    <property type="component" value="Unassembled WGS sequence"/>
</dbReference>
<proteinExistence type="predicted"/>
<keyword evidence="3" id="KW-1185">Reference proteome</keyword>
<keyword evidence="1" id="KW-0732">Signal</keyword>